<dbReference type="Pfam" id="PF00156">
    <property type="entry name" value="Pribosyltran"/>
    <property type="match status" value="1"/>
</dbReference>
<evidence type="ECO:0000256" key="2">
    <source>
        <dbReference type="ARBA" id="ARBA00049402"/>
    </source>
</evidence>
<dbReference type="Proteomes" id="UP000276634">
    <property type="component" value="Unassembled WGS sequence"/>
</dbReference>
<dbReference type="PANTHER" id="PTHR43340">
    <property type="entry name" value="HYPOXANTHINE-GUANINE PHOSPHORIBOSYLTRANSFERASE"/>
    <property type="match status" value="1"/>
</dbReference>
<evidence type="ECO:0000313" key="5">
    <source>
        <dbReference type="Proteomes" id="UP000276634"/>
    </source>
</evidence>
<accession>A0A3N1Y188</accession>
<organism evidence="4 5">
    <name type="scientific">Inmirania thermothiophila</name>
    <dbReference type="NCBI Taxonomy" id="1750597"/>
    <lineage>
        <taxon>Bacteria</taxon>
        <taxon>Pseudomonadati</taxon>
        <taxon>Pseudomonadota</taxon>
        <taxon>Gammaproteobacteria</taxon>
        <taxon>Chromatiales</taxon>
        <taxon>Ectothiorhodospiraceae</taxon>
        <taxon>Inmirania</taxon>
    </lineage>
</organism>
<gene>
    <name evidence="4" type="ORF">EDC57_1509</name>
</gene>
<comment type="catalytic activity">
    <reaction evidence="1">
        <text>GMP + diphosphate = guanine + 5-phospho-alpha-D-ribose 1-diphosphate</text>
        <dbReference type="Rhea" id="RHEA:25424"/>
        <dbReference type="ChEBI" id="CHEBI:16235"/>
        <dbReference type="ChEBI" id="CHEBI:33019"/>
        <dbReference type="ChEBI" id="CHEBI:58017"/>
        <dbReference type="ChEBI" id="CHEBI:58115"/>
        <dbReference type="EC" id="2.4.2.8"/>
    </reaction>
    <physiologicalReaction direction="right-to-left" evidence="1">
        <dbReference type="Rhea" id="RHEA:25426"/>
    </physiologicalReaction>
</comment>
<dbReference type="SUPFAM" id="SSF53271">
    <property type="entry name" value="PRTase-like"/>
    <property type="match status" value="1"/>
</dbReference>
<dbReference type="AlphaFoldDB" id="A0A3N1Y188"/>
<dbReference type="PANTHER" id="PTHR43340:SF1">
    <property type="entry name" value="HYPOXANTHINE PHOSPHORIBOSYLTRANSFERASE"/>
    <property type="match status" value="1"/>
</dbReference>
<dbReference type="GO" id="GO:0032264">
    <property type="term" value="P:IMP salvage"/>
    <property type="evidence" value="ECO:0007669"/>
    <property type="project" value="TreeGrafter"/>
</dbReference>
<keyword evidence="4" id="KW-0808">Transferase</keyword>
<evidence type="ECO:0000259" key="3">
    <source>
        <dbReference type="Pfam" id="PF00156"/>
    </source>
</evidence>
<feature type="domain" description="Phosphoribosyltransferase" evidence="3">
    <location>
        <begin position="18"/>
        <end position="167"/>
    </location>
</feature>
<dbReference type="CDD" id="cd06223">
    <property type="entry name" value="PRTases_typeI"/>
    <property type="match status" value="1"/>
</dbReference>
<dbReference type="InterPro" id="IPR050408">
    <property type="entry name" value="HGPRT"/>
</dbReference>
<sequence length="184" mass="20127">MHLSREALEATLGGAELIHDAAAVEAAYDRMAAEIRERIGASDPLVLCVMMGGLVPTAKLIARFDFPYRLDYLHATRYRGATRGGELHWLAEPTTPLAGETVLVVDDIFDEGLTLRAIVEHCRTAGAAQVLTAVLVNKRHERKHGMRVDFVGLDVPDRYVFGEGMDYQGYLRGLGGIRAIDGGH</sequence>
<dbReference type="GO" id="GO:0046100">
    <property type="term" value="P:hypoxanthine metabolic process"/>
    <property type="evidence" value="ECO:0007669"/>
    <property type="project" value="TreeGrafter"/>
</dbReference>
<keyword evidence="4" id="KW-0328">Glycosyltransferase</keyword>
<dbReference type="EMBL" id="RJVI01000002">
    <property type="protein sequence ID" value="ROR32311.1"/>
    <property type="molecule type" value="Genomic_DNA"/>
</dbReference>
<evidence type="ECO:0000256" key="1">
    <source>
        <dbReference type="ARBA" id="ARBA00048811"/>
    </source>
</evidence>
<keyword evidence="5" id="KW-1185">Reference proteome</keyword>
<dbReference type="OrthoDB" id="9802824at2"/>
<dbReference type="InterPro" id="IPR029057">
    <property type="entry name" value="PRTase-like"/>
</dbReference>
<evidence type="ECO:0000313" key="4">
    <source>
        <dbReference type="EMBL" id="ROR32311.1"/>
    </source>
</evidence>
<reference evidence="4 5" key="1">
    <citation type="submission" date="2018-11" db="EMBL/GenBank/DDBJ databases">
        <title>Genomic Encyclopedia of Type Strains, Phase IV (KMG-IV): sequencing the most valuable type-strain genomes for metagenomic binning, comparative biology and taxonomic classification.</title>
        <authorList>
            <person name="Goeker M."/>
        </authorList>
    </citation>
    <scope>NUCLEOTIDE SEQUENCE [LARGE SCALE GENOMIC DNA]</scope>
    <source>
        <strain evidence="4 5">DSM 100275</strain>
    </source>
</reference>
<dbReference type="GO" id="GO:0032263">
    <property type="term" value="P:GMP salvage"/>
    <property type="evidence" value="ECO:0007669"/>
    <property type="project" value="TreeGrafter"/>
</dbReference>
<dbReference type="RefSeq" id="WP_123401264.1">
    <property type="nucleotide sequence ID" value="NZ_RJVI01000002.1"/>
</dbReference>
<dbReference type="GO" id="GO:0005829">
    <property type="term" value="C:cytosol"/>
    <property type="evidence" value="ECO:0007669"/>
    <property type="project" value="TreeGrafter"/>
</dbReference>
<comment type="caution">
    <text evidence="4">The sequence shown here is derived from an EMBL/GenBank/DDBJ whole genome shotgun (WGS) entry which is preliminary data.</text>
</comment>
<dbReference type="Gene3D" id="3.40.50.2020">
    <property type="match status" value="1"/>
</dbReference>
<dbReference type="GO" id="GO:0004422">
    <property type="term" value="F:hypoxanthine phosphoribosyltransferase activity"/>
    <property type="evidence" value="ECO:0007669"/>
    <property type="project" value="TreeGrafter"/>
</dbReference>
<dbReference type="InterPro" id="IPR000836">
    <property type="entry name" value="PRTase_dom"/>
</dbReference>
<protein>
    <submittedName>
        <fullName evidence="4">Hypoxanthine phosphoribosyltransferase</fullName>
    </submittedName>
</protein>
<proteinExistence type="predicted"/>
<name>A0A3N1Y188_9GAMM</name>
<dbReference type="NCBIfam" id="NF006605">
    <property type="entry name" value="PRK09162.1"/>
    <property type="match status" value="1"/>
</dbReference>
<dbReference type="GO" id="GO:0006178">
    <property type="term" value="P:guanine salvage"/>
    <property type="evidence" value="ECO:0007669"/>
    <property type="project" value="TreeGrafter"/>
</dbReference>
<dbReference type="GO" id="GO:0000287">
    <property type="term" value="F:magnesium ion binding"/>
    <property type="evidence" value="ECO:0007669"/>
    <property type="project" value="TreeGrafter"/>
</dbReference>
<comment type="catalytic activity">
    <reaction evidence="2">
        <text>IMP + diphosphate = hypoxanthine + 5-phospho-alpha-D-ribose 1-diphosphate</text>
        <dbReference type="Rhea" id="RHEA:17973"/>
        <dbReference type="ChEBI" id="CHEBI:17368"/>
        <dbReference type="ChEBI" id="CHEBI:33019"/>
        <dbReference type="ChEBI" id="CHEBI:58017"/>
        <dbReference type="ChEBI" id="CHEBI:58053"/>
        <dbReference type="EC" id="2.4.2.8"/>
    </reaction>
    <physiologicalReaction direction="right-to-left" evidence="2">
        <dbReference type="Rhea" id="RHEA:17975"/>
    </physiologicalReaction>
</comment>